<evidence type="ECO:0000256" key="3">
    <source>
        <dbReference type="ARBA" id="ARBA00022651"/>
    </source>
</evidence>
<keyword evidence="7 9" id="KW-0326">Glycosidase</keyword>
<feature type="domain" description="GH10" evidence="11">
    <location>
        <begin position="38"/>
        <end position="358"/>
    </location>
</feature>
<comment type="catalytic activity">
    <reaction evidence="1 9">
        <text>Endohydrolysis of (1-&gt;4)-beta-D-xylosidic linkages in xylans.</text>
        <dbReference type="EC" id="3.2.1.8"/>
    </reaction>
</comment>
<dbReference type="Proteomes" id="UP001228905">
    <property type="component" value="Unassembled WGS sequence"/>
</dbReference>
<evidence type="ECO:0000313" key="13">
    <source>
        <dbReference type="Proteomes" id="UP001228905"/>
    </source>
</evidence>
<feature type="chain" id="PRO_5045959906" description="Beta-xylanase" evidence="10">
    <location>
        <begin position="25"/>
        <end position="362"/>
    </location>
</feature>
<dbReference type="InterPro" id="IPR044846">
    <property type="entry name" value="GH10"/>
</dbReference>
<feature type="signal peptide" evidence="10">
    <location>
        <begin position="1"/>
        <end position="24"/>
    </location>
</feature>
<dbReference type="SUPFAM" id="SSF51445">
    <property type="entry name" value="(Trans)glycosidases"/>
    <property type="match status" value="1"/>
</dbReference>
<evidence type="ECO:0000256" key="9">
    <source>
        <dbReference type="RuleBase" id="RU361174"/>
    </source>
</evidence>
<comment type="caution">
    <text evidence="12">The sequence shown here is derived from an EMBL/GenBank/DDBJ whole genome shotgun (WGS) entry which is preliminary data.</text>
</comment>
<dbReference type="PANTHER" id="PTHR31490:SF88">
    <property type="entry name" value="BETA-XYLANASE"/>
    <property type="match status" value="1"/>
</dbReference>
<evidence type="ECO:0000256" key="8">
    <source>
        <dbReference type="ARBA" id="ARBA00023326"/>
    </source>
</evidence>
<proteinExistence type="inferred from homology"/>
<dbReference type="PROSITE" id="PS51760">
    <property type="entry name" value="GH10_2"/>
    <property type="match status" value="1"/>
</dbReference>
<evidence type="ECO:0000256" key="1">
    <source>
        <dbReference type="ARBA" id="ARBA00000681"/>
    </source>
</evidence>
<dbReference type="Gene3D" id="3.20.20.80">
    <property type="entry name" value="Glycosidases"/>
    <property type="match status" value="1"/>
</dbReference>
<keyword evidence="6 9" id="KW-0119">Carbohydrate metabolism</keyword>
<dbReference type="InterPro" id="IPR017853">
    <property type="entry name" value="GH"/>
</dbReference>
<dbReference type="GO" id="GO:0031176">
    <property type="term" value="F:endo-1,4-beta-xylanase activity"/>
    <property type="evidence" value="ECO:0007669"/>
    <property type="project" value="UniProtKB-EC"/>
</dbReference>
<dbReference type="RefSeq" id="WP_307352044.1">
    <property type="nucleotide sequence ID" value="NZ_JAUSVS010000009.1"/>
</dbReference>
<keyword evidence="13" id="KW-1185">Reference proteome</keyword>
<keyword evidence="4 10" id="KW-0732">Signal</keyword>
<keyword evidence="3" id="KW-0858">Xylan degradation</keyword>
<comment type="similarity">
    <text evidence="2 9">Belongs to the glycosyl hydrolase 10 (cellulase F) family.</text>
</comment>
<dbReference type="PANTHER" id="PTHR31490">
    <property type="entry name" value="GLYCOSYL HYDROLASE"/>
    <property type="match status" value="1"/>
</dbReference>
<dbReference type="PROSITE" id="PS51257">
    <property type="entry name" value="PROKAR_LIPOPROTEIN"/>
    <property type="match status" value="1"/>
</dbReference>
<organism evidence="12 13">
    <name type="scientific">Caulobacter ginsengisoli</name>
    <dbReference type="NCBI Taxonomy" id="400775"/>
    <lineage>
        <taxon>Bacteria</taxon>
        <taxon>Pseudomonadati</taxon>
        <taxon>Pseudomonadota</taxon>
        <taxon>Alphaproteobacteria</taxon>
        <taxon>Caulobacterales</taxon>
        <taxon>Caulobacteraceae</taxon>
        <taxon>Caulobacter</taxon>
    </lineage>
</organism>
<evidence type="ECO:0000256" key="2">
    <source>
        <dbReference type="ARBA" id="ARBA00007495"/>
    </source>
</evidence>
<gene>
    <name evidence="12" type="ORF">QO010_003953</name>
</gene>
<evidence type="ECO:0000256" key="6">
    <source>
        <dbReference type="ARBA" id="ARBA00023277"/>
    </source>
</evidence>
<evidence type="ECO:0000256" key="4">
    <source>
        <dbReference type="ARBA" id="ARBA00022729"/>
    </source>
</evidence>
<dbReference type="EC" id="3.2.1.8" evidence="9"/>
<accession>A0ABU0IVX5</accession>
<dbReference type="PRINTS" id="PR00134">
    <property type="entry name" value="GLHYDRLASE10"/>
</dbReference>
<evidence type="ECO:0000256" key="5">
    <source>
        <dbReference type="ARBA" id="ARBA00022801"/>
    </source>
</evidence>
<name>A0ABU0IVX5_9CAUL</name>
<sequence>MTLSRRALIGAGLALAGCSGPSRAQPQDNGWRPDPRYLDNPPALKSIAPFGMGAAVQAGPLRDDPVFAALAARHYTQLTPEWELKMEYVVQPDGRFQFDRADAIAAFCRAHGQKLWGHTLVWYANIPDAFARLDESRASFGQAFDNYITATVGRYRGIANGWDVINEPITDEGGRLRDCLWSQKLGQVDYMRRALDVAHATDPSVPLLINDYDLETKPAKLAAYMRLVETLLKAGAPLGGLGCQTHISAGLPEGAMHRTLEALASFGLPIHLSELDVSLVPGRGAPANRPVAVARQAQVYHEVVEAFVGLPPQQRLALTMWGLRDSDSWLKREDASDAPLLFDDAGAPKPAFAAVAGTLQGR</sequence>
<dbReference type="SMART" id="SM00633">
    <property type="entry name" value="Glyco_10"/>
    <property type="match status" value="1"/>
</dbReference>
<dbReference type="EMBL" id="JAUSVS010000009">
    <property type="protein sequence ID" value="MDQ0466160.1"/>
    <property type="molecule type" value="Genomic_DNA"/>
</dbReference>
<evidence type="ECO:0000256" key="10">
    <source>
        <dbReference type="SAM" id="SignalP"/>
    </source>
</evidence>
<evidence type="ECO:0000313" key="12">
    <source>
        <dbReference type="EMBL" id="MDQ0466160.1"/>
    </source>
</evidence>
<evidence type="ECO:0000259" key="11">
    <source>
        <dbReference type="PROSITE" id="PS51760"/>
    </source>
</evidence>
<keyword evidence="8 9" id="KW-0624">Polysaccharide degradation</keyword>
<dbReference type="InterPro" id="IPR001000">
    <property type="entry name" value="GH10_dom"/>
</dbReference>
<evidence type="ECO:0000256" key="7">
    <source>
        <dbReference type="ARBA" id="ARBA00023295"/>
    </source>
</evidence>
<reference evidence="12 13" key="1">
    <citation type="submission" date="2023-07" db="EMBL/GenBank/DDBJ databases">
        <title>Genomic Encyclopedia of Type Strains, Phase IV (KMG-IV): sequencing the most valuable type-strain genomes for metagenomic binning, comparative biology and taxonomic classification.</title>
        <authorList>
            <person name="Goeker M."/>
        </authorList>
    </citation>
    <scope>NUCLEOTIDE SEQUENCE [LARGE SCALE GENOMIC DNA]</scope>
    <source>
        <strain evidence="12 13">DSM 18695</strain>
    </source>
</reference>
<keyword evidence="5 9" id="KW-0378">Hydrolase</keyword>
<protein>
    <recommendedName>
        <fullName evidence="9">Beta-xylanase</fullName>
        <ecNumber evidence="9">3.2.1.8</ecNumber>
    </recommendedName>
</protein>
<dbReference type="Pfam" id="PF00331">
    <property type="entry name" value="Glyco_hydro_10"/>
    <property type="match status" value="1"/>
</dbReference>